<accession>A0AA96JXW0</accession>
<dbReference type="EMBL" id="CP116968">
    <property type="protein sequence ID" value="WNM63823.1"/>
    <property type="molecule type" value="Genomic_DNA"/>
</dbReference>
<gene>
    <name evidence="1" type="ORF">PQG83_08720</name>
</gene>
<keyword evidence="2" id="KW-1185">Reference proteome</keyword>
<dbReference type="Proteomes" id="UP001302494">
    <property type="component" value="Chromosome"/>
</dbReference>
<proteinExistence type="predicted"/>
<dbReference type="AlphaFoldDB" id="A0AA96JXW0"/>
<dbReference type="KEGG" id="nneo:PQG83_08720"/>
<dbReference type="RefSeq" id="WP_312748552.1">
    <property type="nucleotide sequence ID" value="NZ_CP116968.1"/>
</dbReference>
<evidence type="ECO:0000313" key="2">
    <source>
        <dbReference type="Proteomes" id="UP001302494"/>
    </source>
</evidence>
<name>A0AA96JXW0_9BACT</name>
<sequence>MHIYTIKRGAPQLGSTELESVKLYTLDGKYARALFHYQGEAIHKAILQYLRNEFGQTNDQYGSMIRGLSQQYAWRGSETQITLIYHGFRERGTLTVEGRIYAPLFLDTLSENSY</sequence>
<reference evidence="1 2" key="1">
    <citation type="submission" date="2023-01" db="EMBL/GenBank/DDBJ databases">
        <title>Cultivation and genomic characterization of new, ubiquitous marine nitrite-oxidizing bacteria from the Nitrospirales.</title>
        <authorList>
            <person name="Mueller A.J."/>
            <person name="Daebeler A."/>
            <person name="Herbold C.W."/>
            <person name="Kirkegaard R.H."/>
            <person name="Daims H."/>
        </authorList>
    </citation>
    <scope>NUCLEOTIDE SEQUENCE [LARGE SCALE GENOMIC DNA]</scope>
    <source>
        <strain evidence="1 2">DK</strain>
    </source>
</reference>
<evidence type="ECO:0000313" key="1">
    <source>
        <dbReference type="EMBL" id="WNM63823.1"/>
    </source>
</evidence>
<protein>
    <submittedName>
        <fullName evidence="1">Uncharacterized protein</fullName>
    </submittedName>
</protein>
<organism evidence="1 2">
    <name type="scientific">Candidatus Nitrospira neomarina</name>
    <dbReference type="NCBI Taxonomy" id="3020899"/>
    <lineage>
        <taxon>Bacteria</taxon>
        <taxon>Pseudomonadati</taxon>
        <taxon>Nitrospirota</taxon>
        <taxon>Nitrospiria</taxon>
        <taxon>Nitrospirales</taxon>
        <taxon>Nitrospiraceae</taxon>
        <taxon>Nitrospira</taxon>
    </lineage>
</organism>